<proteinExistence type="predicted"/>
<evidence type="ECO:0008006" key="4">
    <source>
        <dbReference type="Google" id="ProtNLM"/>
    </source>
</evidence>
<feature type="transmembrane region" description="Helical" evidence="1">
    <location>
        <begin position="201"/>
        <end position="220"/>
    </location>
</feature>
<feature type="transmembrane region" description="Helical" evidence="1">
    <location>
        <begin position="414"/>
        <end position="430"/>
    </location>
</feature>
<keyword evidence="3" id="KW-1185">Reference proteome</keyword>
<keyword evidence="1" id="KW-1133">Transmembrane helix</keyword>
<dbReference type="RefSeq" id="WP_029163630.1">
    <property type="nucleotide sequence ID" value="NZ_CP009933.1"/>
</dbReference>
<keyword evidence="1" id="KW-0812">Transmembrane</keyword>
<protein>
    <recommendedName>
        <fullName evidence="4">Oligosaccharide repeat unit polymerase</fullName>
    </recommendedName>
</protein>
<dbReference type="Proteomes" id="UP000033115">
    <property type="component" value="Chromosome"/>
</dbReference>
<feature type="transmembrane region" description="Helical" evidence="1">
    <location>
        <begin position="151"/>
        <end position="172"/>
    </location>
</feature>
<feature type="transmembrane region" description="Helical" evidence="1">
    <location>
        <begin position="436"/>
        <end position="453"/>
    </location>
</feature>
<feature type="transmembrane region" description="Helical" evidence="1">
    <location>
        <begin position="384"/>
        <end position="407"/>
    </location>
</feature>
<reference evidence="2 3" key="1">
    <citation type="journal article" date="2015" name="J. Biotechnol.">
        <title>Complete genome sequence of a malodorant-producing acetogen, Clostridium scatologenes ATCC 25775(T).</title>
        <authorList>
            <person name="Zhu Z."/>
            <person name="Guo T."/>
            <person name="Zheng H."/>
            <person name="Song T."/>
            <person name="Ouyang P."/>
            <person name="Xie J."/>
        </authorList>
    </citation>
    <scope>NUCLEOTIDE SEQUENCE [LARGE SCALE GENOMIC DNA]</scope>
    <source>
        <strain evidence="2 3">ATCC 25775</strain>
    </source>
</reference>
<dbReference type="AlphaFoldDB" id="A0A0E3M8M8"/>
<sequence length="457" mass="53255">MKQFCEKAWDIFNSDRKQSKLISLIFYILFVLILCAGYYFASKPYLSFNFFINSGEFIRVIEILPALVLIISACIFFIPDKIEGLTHLYWMLFTLLSAIPILVVYVFSGIAYNKNVLIYIYTIEILCIIGMYLVSKFDIKFPDLSLRKKYFWMFMILFIIVAYGYLFITLGLPKNIKLAFTGDYYTVRLNYRNSVNLFGDYFVQWMGNVVNPFLLTYFIYKKKYKFMTIPIFLEVILYIYTAYKSLFLILILAPFFGLVLNKGINKSFIQKSIVGVVLIALVDGIVSVGKQFHMFNSKPLSLLNHYPSYYWVYLPIMVRAFLWPSLIALEYYDFFWMYPKVKLSHSVLRHFFSNVYKMEPSLYLGALYYGKPEMRLNVTWYGDAYMNFGIIAMIVFALILYFILFAIKYVEKKNVCLVASLLFGGIVTLFNGPLLTTLLTGGLGIGLFLAYLLPKDI</sequence>
<dbReference type="EMBL" id="CP009933">
    <property type="protein sequence ID" value="AKA71909.1"/>
    <property type="molecule type" value="Genomic_DNA"/>
</dbReference>
<accession>A0A0E3M8M8</accession>
<gene>
    <name evidence="2" type="ORF">CSCA_4784</name>
</gene>
<dbReference type="HOGENOM" id="CLU_638886_0_0_9"/>
<dbReference type="NCBIfam" id="TIGR04370">
    <property type="entry name" value="glyco_rpt_poly"/>
    <property type="match status" value="1"/>
</dbReference>
<feature type="transmembrane region" description="Helical" evidence="1">
    <location>
        <begin position="90"/>
        <end position="112"/>
    </location>
</feature>
<dbReference type="STRING" id="1548.CSCA_4784"/>
<feature type="transmembrane region" description="Helical" evidence="1">
    <location>
        <begin position="268"/>
        <end position="289"/>
    </location>
</feature>
<name>A0A0E3M8M8_CLOSL</name>
<keyword evidence="1" id="KW-0472">Membrane</keyword>
<feature type="transmembrane region" description="Helical" evidence="1">
    <location>
        <begin position="21"/>
        <end position="40"/>
    </location>
</feature>
<evidence type="ECO:0000313" key="2">
    <source>
        <dbReference type="EMBL" id="AKA71909.1"/>
    </source>
</evidence>
<feature type="transmembrane region" description="Helical" evidence="1">
    <location>
        <begin position="232"/>
        <end position="256"/>
    </location>
</feature>
<feature type="transmembrane region" description="Helical" evidence="1">
    <location>
        <begin position="310"/>
        <end position="332"/>
    </location>
</feature>
<feature type="transmembrane region" description="Helical" evidence="1">
    <location>
        <begin position="118"/>
        <end position="139"/>
    </location>
</feature>
<evidence type="ECO:0000313" key="3">
    <source>
        <dbReference type="Proteomes" id="UP000033115"/>
    </source>
</evidence>
<organism evidence="2 3">
    <name type="scientific">Clostridium scatologenes</name>
    <dbReference type="NCBI Taxonomy" id="1548"/>
    <lineage>
        <taxon>Bacteria</taxon>
        <taxon>Bacillati</taxon>
        <taxon>Bacillota</taxon>
        <taxon>Clostridia</taxon>
        <taxon>Eubacteriales</taxon>
        <taxon>Clostridiaceae</taxon>
        <taxon>Clostridium</taxon>
    </lineage>
</organism>
<feature type="transmembrane region" description="Helical" evidence="1">
    <location>
        <begin position="60"/>
        <end position="78"/>
    </location>
</feature>
<evidence type="ECO:0000256" key="1">
    <source>
        <dbReference type="SAM" id="Phobius"/>
    </source>
</evidence>
<dbReference type="KEGG" id="csq:CSCA_4784"/>